<dbReference type="Pfam" id="PF19386">
    <property type="entry name" value="DUF5961"/>
    <property type="match status" value="1"/>
</dbReference>
<proteinExistence type="predicted"/>
<accession>A0A172Y452</accession>
<dbReference type="KEGG" id="bne:DA69_04100"/>
<dbReference type="InterPro" id="IPR046005">
    <property type="entry name" value="DUF5961"/>
</dbReference>
<dbReference type="EMBL" id="CP015614">
    <property type="protein sequence ID" value="ANF53999.1"/>
    <property type="molecule type" value="Genomic_DNA"/>
</dbReference>
<keyword evidence="2" id="KW-1185">Reference proteome</keyword>
<reference evidence="1 2" key="1">
    <citation type="journal article" date="2014" name="Genome Announc.">
        <title>Genome Sequence of a Promising Hydrogen-Producing Facultative Anaerobic Bacterium, Brevundimonas naejangsanensis Strain B1.</title>
        <authorList>
            <person name="Su H."/>
            <person name="Zhang T."/>
            <person name="Bao M."/>
            <person name="Jiang Y."/>
            <person name="Wang Y."/>
            <person name="Tan T."/>
        </authorList>
    </citation>
    <scope>NUCLEOTIDE SEQUENCE [LARGE SCALE GENOMIC DNA]</scope>
    <source>
        <strain evidence="1 2">B1</strain>
    </source>
</reference>
<dbReference type="RefSeq" id="WP_025977334.1">
    <property type="nucleotide sequence ID" value="NZ_CP015614.1"/>
</dbReference>
<evidence type="ECO:0000313" key="1">
    <source>
        <dbReference type="EMBL" id="ANF53999.1"/>
    </source>
</evidence>
<gene>
    <name evidence="1" type="ORF">DA69_04100</name>
</gene>
<dbReference type="AlphaFoldDB" id="A0A172Y452"/>
<evidence type="ECO:0000313" key="2">
    <source>
        <dbReference type="Proteomes" id="UP000077603"/>
    </source>
</evidence>
<dbReference type="OrthoDB" id="8454241at2"/>
<dbReference type="Proteomes" id="UP000077603">
    <property type="component" value="Chromosome"/>
</dbReference>
<organism evidence="1 2">
    <name type="scientific">Brevundimonas naejangsanensis</name>
    <dbReference type="NCBI Taxonomy" id="588932"/>
    <lineage>
        <taxon>Bacteria</taxon>
        <taxon>Pseudomonadati</taxon>
        <taxon>Pseudomonadota</taxon>
        <taxon>Alphaproteobacteria</taxon>
        <taxon>Caulobacterales</taxon>
        <taxon>Caulobacteraceae</taxon>
        <taxon>Brevundimonas</taxon>
    </lineage>
</organism>
<protein>
    <submittedName>
        <fullName evidence="1">Uncharacterized protein</fullName>
    </submittedName>
</protein>
<dbReference type="STRING" id="588932.DA69_04100"/>
<sequence length="78" mass="8482">MIEPEQHRYFAYAEGLGQAHGHVLEAGSFEAAAVGYTELYSPPVDADDEIRVFVVDLEGGQEHCFVIDLGDGQAEPCN</sequence>
<name>A0A172Y452_9CAUL</name>